<dbReference type="OMA" id="FLSCDYE"/>
<dbReference type="AlphaFoldDB" id="A0A3Q2D237"/>
<dbReference type="InterPro" id="IPR040878">
    <property type="entry name" value="IL-40-like_Ig"/>
</dbReference>
<dbReference type="SUPFAM" id="SSF48726">
    <property type="entry name" value="Immunoglobulin"/>
    <property type="match status" value="3"/>
</dbReference>
<evidence type="ECO:0000313" key="8">
    <source>
        <dbReference type="Proteomes" id="UP000265020"/>
    </source>
</evidence>
<dbReference type="InterPro" id="IPR003599">
    <property type="entry name" value="Ig_sub"/>
</dbReference>
<evidence type="ECO:0000256" key="2">
    <source>
        <dbReference type="ARBA" id="ARBA00023157"/>
    </source>
</evidence>
<dbReference type="InterPro" id="IPR013783">
    <property type="entry name" value="Ig-like_fold"/>
</dbReference>
<dbReference type="InterPro" id="IPR036179">
    <property type="entry name" value="Ig-like_dom_sf"/>
</dbReference>
<evidence type="ECO:0000313" key="7">
    <source>
        <dbReference type="Ensembl" id="ENSCVAP00000012418.1"/>
    </source>
</evidence>
<dbReference type="Pfam" id="PF13895">
    <property type="entry name" value="Ig_2"/>
    <property type="match status" value="1"/>
</dbReference>
<evidence type="ECO:0000256" key="1">
    <source>
        <dbReference type="ARBA" id="ARBA00022729"/>
    </source>
</evidence>
<dbReference type="GO" id="GO:0004888">
    <property type="term" value="F:transmembrane signaling receptor activity"/>
    <property type="evidence" value="ECO:0007669"/>
    <property type="project" value="TreeGrafter"/>
</dbReference>
<dbReference type="SMART" id="SM00408">
    <property type="entry name" value="IGc2"/>
    <property type="match status" value="2"/>
</dbReference>
<feature type="chain" id="PRO_5018660651" evidence="5">
    <location>
        <begin position="28"/>
        <end position="645"/>
    </location>
</feature>
<evidence type="ECO:0000256" key="5">
    <source>
        <dbReference type="SAM" id="SignalP"/>
    </source>
</evidence>
<dbReference type="InterPro" id="IPR003598">
    <property type="entry name" value="Ig_sub2"/>
</dbReference>
<organism evidence="7 8">
    <name type="scientific">Cyprinodon variegatus</name>
    <name type="common">Sheepshead minnow</name>
    <dbReference type="NCBI Taxonomy" id="28743"/>
    <lineage>
        <taxon>Eukaryota</taxon>
        <taxon>Metazoa</taxon>
        <taxon>Chordata</taxon>
        <taxon>Craniata</taxon>
        <taxon>Vertebrata</taxon>
        <taxon>Euteleostomi</taxon>
        <taxon>Actinopterygii</taxon>
        <taxon>Neopterygii</taxon>
        <taxon>Teleostei</taxon>
        <taxon>Neoteleostei</taxon>
        <taxon>Acanthomorphata</taxon>
        <taxon>Ovalentaria</taxon>
        <taxon>Atherinomorphae</taxon>
        <taxon>Cyprinodontiformes</taxon>
        <taxon>Cyprinodontidae</taxon>
        <taxon>Cyprinodon</taxon>
    </lineage>
</organism>
<dbReference type="Proteomes" id="UP000265020">
    <property type="component" value="Unassembled WGS sequence"/>
</dbReference>
<dbReference type="Pfam" id="PF13927">
    <property type="entry name" value="Ig_3"/>
    <property type="match status" value="1"/>
</dbReference>
<dbReference type="STRING" id="28743.ENSCVAP00000012418"/>
<keyword evidence="4" id="KW-1133">Transmembrane helix</keyword>
<keyword evidence="3" id="KW-0325">Glycoprotein</keyword>
<feature type="domain" description="Ig-like" evidence="6">
    <location>
        <begin position="513"/>
        <end position="598"/>
    </location>
</feature>
<sequence length="645" mass="72465">MSSSPPGLLVLLQILLSLLLVWEGVRGESSYIIDTLGLTILPETKVQSGTKVTIRCQVRVSLSNISQLEHLFKILRDDVEIHTANTTEDSVDYEINPARVGDSGNYQCQVLVKDKRKASNIKTLDIRGLQTPILHLNNSTPYESEEFKVTCSAPEEKGGFIFNFYQKFKDGQPMRIKQLRSKNNFLETTMTLRHRGDCFLSCDYEISVVTGSKYSNISDWIPVKVKELSIIPHMTITPNDIYEPDIVEVICKVQSSLENIEIFLIKDRTVLKRATGKHLIYRFTSKATDSGELVCKVEWRNVQRENYTTLTVKEVFSKPRFTLEPVDLFEGETFNLSCSVEFFIPGMIDPRTFKYVLYKDGIELTKAATYQTTARYEHNGNYTCKVGGTRNASTINKESQTISVKAKVPVSDPVLSVAGGKMFLGKRFQLICHSHTGTIPIKYTLYGPNRLILNREVSRSEEQAIFDVPPISKTSDLETFLCHAKNNPRFPAKIALGQQLLKSTIIIEPVSKPELTILPSYDVTEGQSINLVCSVQTGSPPFNFTWYHLESPGAIFSLASNKLKVSHSIQNANAKHVGRYYCTSTNPANEIKTSELVTIGVKLAGWKKVLIIISCLLLLLTLALVIVLRTRLLRFKRKSKGSLSV</sequence>
<feature type="signal peptide" evidence="5">
    <location>
        <begin position="1"/>
        <end position="27"/>
    </location>
</feature>
<evidence type="ECO:0000256" key="3">
    <source>
        <dbReference type="ARBA" id="ARBA00023180"/>
    </source>
</evidence>
<dbReference type="Ensembl" id="ENSCVAT00000019685.1">
    <property type="protein sequence ID" value="ENSCVAP00000012418.1"/>
    <property type="gene ID" value="ENSCVAG00000000377.1"/>
</dbReference>
<feature type="transmembrane region" description="Helical" evidence="4">
    <location>
        <begin position="609"/>
        <end position="628"/>
    </location>
</feature>
<reference evidence="7" key="1">
    <citation type="submission" date="2025-08" db="UniProtKB">
        <authorList>
            <consortium name="Ensembl"/>
        </authorList>
    </citation>
    <scope>IDENTIFICATION</scope>
</reference>
<keyword evidence="1 5" id="KW-0732">Signal</keyword>
<keyword evidence="4" id="KW-0812">Transmembrane</keyword>
<evidence type="ECO:0000256" key="4">
    <source>
        <dbReference type="SAM" id="Phobius"/>
    </source>
</evidence>
<dbReference type="GO" id="GO:0009897">
    <property type="term" value="C:external side of plasma membrane"/>
    <property type="evidence" value="ECO:0007669"/>
    <property type="project" value="TreeGrafter"/>
</dbReference>
<reference evidence="7" key="2">
    <citation type="submission" date="2025-09" db="UniProtKB">
        <authorList>
            <consortium name="Ensembl"/>
        </authorList>
    </citation>
    <scope>IDENTIFICATION</scope>
</reference>
<name>A0A3Q2D237_CYPVA</name>
<keyword evidence="8" id="KW-1185">Reference proteome</keyword>
<keyword evidence="2" id="KW-1015">Disulfide bond</keyword>
<dbReference type="GO" id="GO:0006955">
    <property type="term" value="P:immune response"/>
    <property type="evidence" value="ECO:0007669"/>
    <property type="project" value="TreeGrafter"/>
</dbReference>
<dbReference type="SMART" id="SM00409">
    <property type="entry name" value="IG"/>
    <property type="match status" value="3"/>
</dbReference>
<dbReference type="Pfam" id="PF17736">
    <property type="entry name" value="Ig_C17orf99"/>
    <property type="match status" value="1"/>
</dbReference>
<dbReference type="InterPro" id="IPR050488">
    <property type="entry name" value="Ig_Fc_receptor"/>
</dbReference>
<dbReference type="GO" id="GO:0007166">
    <property type="term" value="P:cell surface receptor signaling pathway"/>
    <property type="evidence" value="ECO:0007669"/>
    <property type="project" value="TreeGrafter"/>
</dbReference>
<dbReference type="PROSITE" id="PS50835">
    <property type="entry name" value="IG_LIKE"/>
    <property type="match status" value="2"/>
</dbReference>
<protein>
    <submittedName>
        <fullName evidence="7">Platelet and endothelial cell adhesion molecule 1a</fullName>
    </submittedName>
</protein>
<dbReference type="InterPro" id="IPR007110">
    <property type="entry name" value="Ig-like_dom"/>
</dbReference>
<evidence type="ECO:0000259" key="6">
    <source>
        <dbReference type="PROSITE" id="PS50835"/>
    </source>
</evidence>
<dbReference type="Gene3D" id="2.60.40.10">
    <property type="entry name" value="Immunoglobulins"/>
    <property type="match status" value="3"/>
</dbReference>
<keyword evidence="4" id="KW-0472">Membrane</keyword>
<feature type="domain" description="Ig-like" evidence="6">
    <location>
        <begin position="319"/>
        <end position="403"/>
    </location>
</feature>
<dbReference type="GeneTree" id="ENSGT01140000282577"/>
<dbReference type="PANTHER" id="PTHR11481">
    <property type="entry name" value="IMMUNOGLOBULIN FC RECEPTOR"/>
    <property type="match status" value="1"/>
</dbReference>
<accession>A0A3Q2D237</accession>
<proteinExistence type="predicted"/>
<dbReference type="PANTHER" id="PTHR11481:SF60">
    <property type="entry name" value="IG-LIKE DOMAIN-CONTAINING PROTEIN"/>
    <property type="match status" value="1"/>
</dbReference>